<dbReference type="KEGG" id="kcm:ABWK59_31035"/>
<protein>
    <recommendedName>
        <fullName evidence="3">SH3 domain-containing protein</fullName>
    </recommendedName>
</protein>
<evidence type="ECO:0000313" key="2">
    <source>
        <dbReference type="EMBL" id="XCM83045.1"/>
    </source>
</evidence>
<proteinExistence type="predicted"/>
<dbReference type="RefSeq" id="WP_354643980.1">
    <property type="nucleotide sequence ID" value="NZ_CP159872.1"/>
</dbReference>
<feature type="region of interest" description="Disordered" evidence="1">
    <location>
        <begin position="1"/>
        <end position="26"/>
    </location>
</feature>
<accession>A0AAU8K2W6</accession>
<organism evidence="2">
    <name type="scientific">Kitasatospora camelliae</name>
    <dbReference type="NCBI Taxonomy" id="3156397"/>
    <lineage>
        <taxon>Bacteria</taxon>
        <taxon>Bacillati</taxon>
        <taxon>Actinomycetota</taxon>
        <taxon>Actinomycetes</taxon>
        <taxon>Kitasatosporales</taxon>
        <taxon>Streptomycetaceae</taxon>
        <taxon>Kitasatospora</taxon>
    </lineage>
</organism>
<reference evidence="2" key="1">
    <citation type="submission" date="2024-06" db="EMBL/GenBank/DDBJ databases">
        <title>The genome sequences of Kitasatospora sp. strain HUAS MG31.</title>
        <authorList>
            <person name="Mo P."/>
        </authorList>
    </citation>
    <scope>NUCLEOTIDE SEQUENCE</scope>
    <source>
        <strain evidence="2">HUAS MG31</strain>
    </source>
</reference>
<name>A0AAU8K2W6_9ACTN</name>
<evidence type="ECO:0000256" key="1">
    <source>
        <dbReference type="SAM" id="MobiDB-lite"/>
    </source>
</evidence>
<gene>
    <name evidence="2" type="ORF">ABWK59_31035</name>
</gene>
<sequence length="165" mass="18069">MGTPYEFQPTHVAPGDGLQTWASPDPSRPTVRLDPLLPVQLVDSSGNWARIVCSNGWSAWVDGRLLVALPQRPPGTGEPLATTEDPRPLLAALERSLASYRSMVDDYAAGKIDLEAFREGTRNLRLGAVLDGSSAWLLDLDQGRWYYCDGTRLQTYATVDRGEAP</sequence>
<dbReference type="EMBL" id="CP159872">
    <property type="protein sequence ID" value="XCM83045.1"/>
    <property type="molecule type" value="Genomic_DNA"/>
</dbReference>
<dbReference type="AlphaFoldDB" id="A0AAU8K2W6"/>
<evidence type="ECO:0008006" key="3">
    <source>
        <dbReference type="Google" id="ProtNLM"/>
    </source>
</evidence>